<accession>A0ABX0YH37</accession>
<proteinExistence type="predicted"/>
<dbReference type="EMBL" id="JAAVJI010000010">
    <property type="protein sequence ID" value="NJP02346.1"/>
    <property type="molecule type" value="Genomic_DNA"/>
</dbReference>
<dbReference type="Proteomes" id="UP000746535">
    <property type="component" value="Unassembled WGS sequence"/>
</dbReference>
<feature type="compositionally biased region" description="Polar residues" evidence="1">
    <location>
        <begin position="644"/>
        <end position="654"/>
    </location>
</feature>
<keyword evidence="3" id="KW-1185">Reference proteome</keyword>
<evidence type="ECO:0000313" key="3">
    <source>
        <dbReference type="Proteomes" id="UP000746535"/>
    </source>
</evidence>
<feature type="compositionally biased region" description="Basic and acidic residues" evidence="1">
    <location>
        <begin position="189"/>
        <end position="199"/>
    </location>
</feature>
<evidence type="ECO:0000313" key="2">
    <source>
        <dbReference type="EMBL" id="NJP02346.1"/>
    </source>
</evidence>
<sequence length="662" mass="70970">MPTSNALELFEQAGPPKAGGELRASAGALAQKLQQNPSNLLALQTEQLTLQGELLKALPTTAYEDIVGSLHEDLKAALAHESAPLESASVAIGEALVPLAQHESGVVDTKQLSAALNNHSNALAEHLQVAHARYEEVLKTPDLPAAQKANIERSRDAFVDYAIRVGTQTDRMLTDSINSCSERADQLQEQADKAKKEIENAGPGKANSQTVEEHRQLQKSSESWKAASQLMKQVKKDYKPPEELAAAVHNAKLPTVLAKFEEQSSFFNKIRALLPKLFQQLVASAGHFGAVRAAIEWALRNANFGARVTGAGAGLGASHELINNTVRPWVNELLVSLTGREVRPVKFSEVSSQPTEQYTVDGVSHKRSPAEMAAAKKAYNEFKTRFAEAQNNHKFGTMKGELEFFSGFGLAQGILEGLVDAGVVPAKTIPALVLASATGGAVSASLQTWNQLTTTVKDDQGREVRTHVPVGVDKALLDRLGKVTKDGFKAIDLRSPDVQEAFLSKMYGAIQGVTISTAVSDYVKDLDLDKPAHIASKVFASSFGPALTLSSFFAAMQNKIEAKKGGTGRMGNVGNNLLAPDRETLPHTTPKDTKSRKFENLIHRGRGVLQAPSQATTVASAALVQSVLHPSATAKSFATMMRGTPSTSQESQIEMGQMGRPS</sequence>
<reference evidence="2 3" key="1">
    <citation type="submission" date="2020-03" db="EMBL/GenBank/DDBJ databases">
        <authorList>
            <person name="Wang L."/>
            <person name="He N."/>
            <person name="Li Y."/>
            <person name="Fang Y."/>
            <person name="Zhang F."/>
        </authorList>
    </citation>
    <scope>NUCLEOTIDE SEQUENCE [LARGE SCALE GENOMIC DNA]</scope>
    <source>
        <strain evidence="3">hsmgli-8</strain>
    </source>
</reference>
<evidence type="ECO:0000256" key="1">
    <source>
        <dbReference type="SAM" id="MobiDB-lite"/>
    </source>
</evidence>
<feature type="region of interest" description="Disordered" evidence="1">
    <location>
        <begin position="638"/>
        <end position="662"/>
    </location>
</feature>
<dbReference type="RefSeq" id="WP_168084932.1">
    <property type="nucleotide sequence ID" value="NZ_JAAVJI010000010.1"/>
</dbReference>
<organism evidence="2 3">
    <name type="scientific">Pseudomonas quercus</name>
    <dbReference type="NCBI Taxonomy" id="2722792"/>
    <lineage>
        <taxon>Bacteria</taxon>
        <taxon>Pseudomonadati</taxon>
        <taxon>Pseudomonadota</taxon>
        <taxon>Gammaproteobacteria</taxon>
        <taxon>Pseudomonadales</taxon>
        <taxon>Pseudomonadaceae</taxon>
        <taxon>Pseudomonas</taxon>
    </lineage>
</organism>
<name>A0ABX0YH37_9PSED</name>
<comment type="caution">
    <text evidence="2">The sequence shown here is derived from an EMBL/GenBank/DDBJ whole genome shotgun (WGS) entry which is preliminary data.</text>
</comment>
<gene>
    <name evidence="2" type="ORF">HBH25_15970</name>
</gene>
<protein>
    <submittedName>
        <fullName evidence="2">Uncharacterized protein</fullName>
    </submittedName>
</protein>
<feature type="region of interest" description="Disordered" evidence="1">
    <location>
        <begin position="189"/>
        <end position="221"/>
    </location>
</feature>